<organism evidence="2 3">
    <name type="scientific">Pseudolycoriella hygida</name>
    <dbReference type="NCBI Taxonomy" id="35572"/>
    <lineage>
        <taxon>Eukaryota</taxon>
        <taxon>Metazoa</taxon>
        <taxon>Ecdysozoa</taxon>
        <taxon>Arthropoda</taxon>
        <taxon>Hexapoda</taxon>
        <taxon>Insecta</taxon>
        <taxon>Pterygota</taxon>
        <taxon>Neoptera</taxon>
        <taxon>Endopterygota</taxon>
        <taxon>Diptera</taxon>
        <taxon>Nematocera</taxon>
        <taxon>Sciaroidea</taxon>
        <taxon>Sciaridae</taxon>
        <taxon>Pseudolycoriella</taxon>
    </lineage>
</organism>
<dbReference type="OrthoDB" id="6618101at2759"/>
<dbReference type="Proteomes" id="UP001151699">
    <property type="component" value="Chromosome X"/>
</dbReference>
<proteinExistence type="predicted"/>
<feature type="region of interest" description="Disordered" evidence="1">
    <location>
        <begin position="34"/>
        <end position="53"/>
    </location>
</feature>
<comment type="caution">
    <text evidence="2">The sequence shown here is derived from an EMBL/GenBank/DDBJ whole genome shotgun (WGS) entry which is preliminary data.</text>
</comment>
<keyword evidence="3" id="KW-1185">Reference proteome</keyword>
<name>A0A9Q0MW13_9DIPT</name>
<evidence type="ECO:0000313" key="2">
    <source>
        <dbReference type="EMBL" id="KAJ6639067.1"/>
    </source>
</evidence>
<feature type="compositionally biased region" description="Polar residues" evidence="1">
    <location>
        <begin position="130"/>
        <end position="146"/>
    </location>
</feature>
<protein>
    <submittedName>
        <fullName evidence="2">Uncharacterized protein</fullName>
    </submittedName>
</protein>
<gene>
    <name evidence="2" type="ORF">Bhyg_11806</name>
</gene>
<dbReference type="AlphaFoldDB" id="A0A9Q0MW13"/>
<feature type="compositionally biased region" description="Polar residues" evidence="1">
    <location>
        <begin position="106"/>
        <end position="117"/>
    </location>
</feature>
<feature type="region of interest" description="Disordered" evidence="1">
    <location>
        <begin position="106"/>
        <end position="154"/>
    </location>
</feature>
<evidence type="ECO:0000256" key="1">
    <source>
        <dbReference type="SAM" id="MobiDB-lite"/>
    </source>
</evidence>
<sequence>MVNKEAMKTSQSHGGALYYVVEVPREDYAYEKQRRFSTESGWDNPFRPGGDLSREADEIVNMIKGGKPITPTGDSSQNFVNGAAQTNNHTLENGTAVVDGATRAEVSQVQSTKNGIKSPQKDKKNGDAAPQTQISNQVMPGPQSASHVVIDDKKKKKCTCCVIQ</sequence>
<dbReference type="EMBL" id="WJQU01000003">
    <property type="protein sequence ID" value="KAJ6639067.1"/>
    <property type="molecule type" value="Genomic_DNA"/>
</dbReference>
<accession>A0A9Q0MW13</accession>
<evidence type="ECO:0000313" key="3">
    <source>
        <dbReference type="Proteomes" id="UP001151699"/>
    </source>
</evidence>
<reference evidence="2" key="1">
    <citation type="submission" date="2022-07" db="EMBL/GenBank/DDBJ databases">
        <authorList>
            <person name="Trinca V."/>
            <person name="Uliana J.V.C."/>
            <person name="Torres T.T."/>
            <person name="Ward R.J."/>
            <person name="Monesi N."/>
        </authorList>
    </citation>
    <scope>NUCLEOTIDE SEQUENCE</scope>
    <source>
        <strain evidence="2">HSMRA1968</strain>
        <tissue evidence="2">Whole embryos</tissue>
    </source>
</reference>